<dbReference type="AlphaFoldDB" id="A0A7C3KIF7"/>
<dbReference type="SUPFAM" id="SSF54427">
    <property type="entry name" value="NTF2-like"/>
    <property type="match status" value="1"/>
</dbReference>
<gene>
    <name evidence="1" type="ORF">ENR64_23525</name>
</gene>
<name>A0A7C3KIF7_9CYAN</name>
<dbReference type="Pfam" id="PF16156">
    <property type="entry name" value="DUF4864"/>
    <property type="match status" value="1"/>
</dbReference>
<accession>A0A7C3KIF7</accession>
<comment type="caution">
    <text evidence="1">The sequence shown here is derived from an EMBL/GenBank/DDBJ whole genome shotgun (WGS) entry which is preliminary data.</text>
</comment>
<dbReference type="InterPro" id="IPR032347">
    <property type="entry name" value="DUF4864"/>
</dbReference>
<sequence length="122" mass="13863">MKDTDRDRQAIRSVIEQQIRAFQQDDARTAFSFASPEIRGKFGTPEVFMQMVKSAYPAVYRPRSVMFEQLKEVDGMVAQAVLLLAPDGNLERAIYLMEKQVDGTWKINGCYLEPIEGTGEII</sequence>
<reference evidence="1" key="1">
    <citation type="journal article" date="2020" name="mSystems">
        <title>Genome- and Community-Level Interaction Insights into Carbon Utilization and Element Cycling Functions of Hydrothermarchaeota in Hydrothermal Sediment.</title>
        <authorList>
            <person name="Zhou Z."/>
            <person name="Liu Y."/>
            <person name="Xu W."/>
            <person name="Pan J."/>
            <person name="Luo Z.H."/>
            <person name="Li M."/>
        </authorList>
    </citation>
    <scope>NUCLEOTIDE SEQUENCE [LARGE SCALE GENOMIC DNA]</scope>
    <source>
        <strain evidence="1">SpSt-418</strain>
    </source>
</reference>
<proteinExistence type="predicted"/>
<evidence type="ECO:0000313" key="1">
    <source>
        <dbReference type="EMBL" id="HFN00666.1"/>
    </source>
</evidence>
<dbReference type="EMBL" id="DSRU01000335">
    <property type="protein sequence ID" value="HFN00666.1"/>
    <property type="molecule type" value="Genomic_DNA"/>
</dbReference>
<dbReference type="InterPro" id="IPR032710">
    <property type="entry name" value="NTF2-like_dom_sf"/>
</dbReference>
<protein>
    <submittedName>
        <fullName evidence="1">DUF4864 domain-containing protein</fullName>
    </submittedName>
</protein>
<organism evidence="1">
    <name type="scientific">Oscillatoriales cyanobacterium SpSt-418</name>
    <dbReference type="NCBI Taxonomy" id="2282169"/>
    <lineage>
        <taxon>Bacteria</taxon>
        <taxon>Bacillati</taxon>
        <taxon>Cyanobacteriota</taxon>
        <taxon>Cyanophyceae</taxon>
        <taxon>Oscillatoriophycideae</taxon>
        <taxon>Oscillatoriales</taxon>
    </lineage>
</organism>